<evidence type="ECO:0000256" key="1">
    <source>
        <dbReference type="ARBA" id="ARBA00006226"/>
    </source>
</evidence>
<dbReference type="RefSeq" id="WP_076515691.1">
    <property type="nucleotide sequence ID" value="NZ_FTOH01000005.1"/>
</dbReference>
<dbReference type="Pfam" id="PF05016">
    <property type="entry name" value="ParE_toxin"/>
    <property type="match status" value="1"/>
</dbReference>
<keyword evidence="2" id="KW-1277">Toxin-antitoxin system</keyword>
<dbReference type="EMBL" id="FTOH01000005">
    <property type="protein sequence ID" value="SIS87109.1"/>
    <property type="molecule type" value="Genomic_DNA"/>
</dbReference>
<dbReference type="InterPro" id="IPR035093">
    <property type="entry name" value="RelE/ParE_toxin_dom_sf"/>
</dbReference>
<keyword evidence="4" id="KW-1185">Reference proteome</keyword>
<evidence type="ECO:0000313" key="4">
    <source>
        <dbReference type="Proteomes" id="UP000185639"/>
    </source>
</evidence>
<proteinExistence type="inferred from homology"/>
<reference evidence="4" key="1">
    <citation type="submission" date="2017-01" db="EMBL/GenBank/DDBJ databases">
        <authorList>
            <person name="Varghese N."/>
            <person name="Submissions S."/>
        </authorList>
    </citation>
    <scope>NUCLEOTIDE SEQUENCE [LARGE SCALE GENOMIC DNA]</scope>
    <source>
        <strain evidence="4">DSM 24913</strain>
    </source>
</reference>
<comment type="similarity">
    <text evidence="1">Belongs to the RelE toxin family.</text>
</comment>
<dbReference type="Gene3D" id="3.30.2310.20">
    <property type="entry name" value="RelE-like"/>
    <property type="match status" value="1"/>
</dbReference>
<accession>A0A1N7MME6</accession>
<protein>
    <submittedName>
        <fullName evidence="3">Toxin ParE1/3/4</fullName>
    </submittedName>
</protein>
<dbReference type="OrthoDB" id="516834at2"/>
<dbReference type="InterPro" id="IPR007712">
    <property type="entry name" value="RelE/ParE_toxin"/>
</dbReference>
<name>A0A1N7MME6_9GAMM</name>
<evidence type="ECO:0000313" key="3">
    <source>
        <dbReference type="EMBL" id="SIS87109.1"/>
    </source>
</evidence>
<dbReference type="Proteomes" id="UP000185639">
    <property type="component" value="Unassembled WGS sequence"/>
</dbReference>
<dbReference type="AlphaFoldDB" id="A0A1N7MME6"/>
<dbReference type="InterPro" id="IPR051803">
    <property type="entry name" value="TA_system_RelE-like_toxin"/>
</dbReference>
<evidence type="ECO:0000256" key="2">
    <source>
        <dbReference type="ARBA" id="ARBA00022649"/>
    </source>
</evidence>
<dbReference type="STRING" id="484498.SAMN05421686_105281"/>
<sequence length="99" mass="11406">MLNIEVSPEAENDLLSVWLYIAEDQLANADRFLDKLLKVIERLAEFPLMGIVREELAYGLRSFSVDRYVLYYLVSDESLTIVRVLAADMDTRQQFDATS</sequence>
<gene>
    <name evidence="3" type="ORF">SAMN05421686_105281</name>
</gene>
<organism evidence="3 4">
    <name type="scientific">Thalassolituus maritimus</name>
    <dbReference type="NCBI Taxonomy" id="484498"/>
    <lineage>
        <taxon>Bacteria</taxon>
        <taxon>Pseudomonadati</taxon>
        <taxon>Pseudomonadota</taxon>
        <taxon>Gammaproteobacteria</taxon>
        <taxon>Oceanospirillales</taxon>
        <taxon>Oceanospirillaceae</taxon>
        <taxon>Thalassolituus</taxon>
    </lineage>
</organism>
<dbReference type="PANTHER" id="PTHR33755">
    <property type="entry name" value="TOXIN PARE1-RELATED"/>
    <property type="match status" value="1"/>
</dbReference>